<name>A0A3S4XRH6_9PAST</name>
<evidence type="ECO:0000256" key="12">
    <source>
        <dbReference type="ARBA" id="ARBA00024654"/>
    </source>
</evidence>
<evidence type="ECO:0000256" key="6">
    <source>
        <dbReference type="ARBA" id="ARBA00015130"/>
    </source>
</evidence>
<dbReference type="GO" id="GO:0005506">
    <property type="term" value="F:iron ion binding"/>
    <property type="evidence" value="ECO:0007669"/>
    <property type="project" value="InterPro"/>
</dbReference>
<evidence type="ECO:0000256" key="7">
    <source>
        <dbReference type="ARBA" id="ARBA00022654"/>
    </source>
</evidence>
<protein>
    <recommendedName>
        <fullName evidence="6">S-ribosylhomocysteine lyase</fullName>
        <ecNumber evidence="5">4.4.1.21</ecNumber>
    </recommendedName>
    <alternativeName>
        <fullName evidence="13">AI-2 synthesis protein</fullName>
    </alternativeName>
    <alternativeName>
        <fullName evidence="14">Autoinducer-2 production protein LuxS</fullName>
    </alternativeName>
</protein>
<keyword evidence="7" id="KW-0673">Quorum sensing</keyword>
<dbReference type="AlphaFoldDB" id="A0A3S4XRH6"/>
<dbReference type="InterPro" id="IPR037005">
    <property type="entry name" value="LuxS_sf"/>
</dbReference>
<dbReference type="EC" id="4.4.1.21" evidence="5"/>
<dbReference type="InterPro" id="IPR011249">
    <property type="entry name" value="Metalloenz_LuxS/M16"/>
</dbReference>
<comment type="similarity">
    <text evidence="3">Belongs to the LuxS family.</text>
</comment>
<comment type="subunit">
    <text evidence="4">Homodimer.</text>
</comment>
<keyword evidence="8" id="KW-0479">Metal-binding</keyword>
<evidence type="ECO:0000256" key="10">
    <source>
        <dbReference type="ARBA" id="ARBA00023004"/>
    </source>
</evidence>
<dbReference type="GO" id="GO:0009372">
    <property type="term" value="P:quorum sensing"/>
    <property type="evidence" value="ECO:0007669"/>
    <property type="project" value="UniProtKB-KW"/>
</dbReference>
<evidence type="ECO:0000256" key="1">
    <source>
        <dbReference type="ARBA" id="ARBA00000297"/>
    </source>
</evidence>
<evidence type="ECO:0000256" key="14">
    <source>
        <dbReference type="ARBA" id="ARBA00031777"/>
    </source>
</evidence>
<proteinExistence type="inferred from homology"/>
<evidence type="ECO:0000256" key="5">
    <source>
        <dbReference type="ARBA" id="ARBA00012240"/>
    </source>
</evidence>
<comment type="function">
    <text evidence="12">Involved in the synthesis of autoinducer 2 (AI-2) which is secreted by bacteria and is used to communicate both the cell density and the metabolic potential of the environment. The regulation of gene expression in response to changes in cell density is called quorum sensing. Catalyzes the transformation of S-ribosylhomocysteine (RHC) to homocysteine (HC) and 4,5-dihydroxy-2,3-pentadione (DPD).</text>
</comment>
<dbReference type="EMBL" id="LR134405">
    <property type="protein sequence ID" value="VEH65169.1"/>
    <property type="molecule type" value="Genomic_DNA"/>
</dbReference>
<evidence type="ECO:0000256" key="13">
    <source>
        <dbReference type="ARBA" id="ARBA00030600"/>
    </source>
</evidence>
<evidence type="ECO:0000313" key="15">
    <source>
        <dbReference type="EMBL" id="VEH65169.1"/>
    </source>
</evidence>
<gene>
    <name evidence="15" type="primary">luxS_2</name>
    <name evidence="15" type="ORF">NCTC8284_00304</name>
</gene>
<dbReference type="KEGG" id="rpne:NCTC8284_00304"/>
<dbReference type="Proteomes" id="UP000278733">
    <property type="component" value="Chromosome"/>
</dbReference>
<dbReference type="GO" id="GO:0043768">
    <property type="term" value="F:S-ribosylhomocysteine lyase activity"/>
    <property type="evidence" value="ECO:0007669"/>
    <property type="project" value="UniProtKB-EC"/>
</dbReference>
<dbReference type="InterPro" id="IPR003815">
    <property type="entry name" value="S-ribosylhomocysteinase"/>
</dbReference>
<evidence type="ECO:0000256" key="4">
    <source>
        <dbReference type="ARBA" id="ARBA00011738"/>
    </source>
</evidence>
<accession>A0A3S4XRH6</accession>
<dbReference type="Pfam" id="PF02664">
    <property type="entry name" value="LuxS"/>
    <property type="match status" value="1"/>
</dbReference>
<comment type="catalytic activity">
    <reaction evidence="1">
        <text>S-(5-deoxy-D-ribos-5-yl)-L-homocysteine = (S)-4,5-dihydroxypentane-2,3-dione + L-homocysteine</text>
        <dbReference type="Rhea" id="RHEA:17753"/>
        <dbReference type="ChEBI" id="CHEBI:29484"/>
        <dbReference type="ChEBI" id="CHEBI:58195"/>
        <dbReference type="ChEBI" id="CHEBI:58199"/>
        <dbReference type="EC" id="4.4.1.21"/>
    </reaction>
</comment>
<evidence type="ECO:0000256" key="11">
    <source>
        <dbReference type="ARBA" id="ARBA00023239"/>
    </source>
</evidence>
<reference evidence="15 16" key="1">
    <citation type="submission" date="2018-12" db="EMBL/GenBank/DDBJ databases">
        <authorList>
            <consortium name="Pathogen Informatics"/>
        </authorList>
    </citation>
    <scope>NUCLEOTIDE SEQUENCE [LARGE SCALE GENOMIC DNA]</scope>
    <source>
        <strain evidence="15 16">NCTC8284</strain>
    </source>
</reference>
<keyword evidence="9" id="KW-0071">Autoinducer synthesis</keyword>
<evidence type="ECO:0000256" key="8">
    <source>
        <dbReference type="ARBA" id="ARBA00022723"/>
    </source>
</evidence>
<dbReference type="SUPFAM" id="SSF63411">
    <property type="entry name" value="LuxS/MPP-like metallohydrolase"/>
    <property type="match status" value="1"/>
</dbReference>
<evidence type="ECO:0000256" key="3">
    <source>
        <dbReference type="ARBA" id="ARBA00007311"/>
    </source>
</evidence>
<keyword evidence="11 15" id="KW-0456">Lyase</keyword>
<organism evidence="15 16">
    <name type="scientific">Rodentibacter pneumotropicus</name>
    <dbReference type="NCBI Taxonomy" id="758"/>
    <lineage>
        <taxon>Bacteria</taxon>
        <taxon>Pseudomonadati</taxon>
        <taxon>Pseudomonadota</taxon>
        <taxon>Gammaproteobacteria</taxon>
        <taxon>Pasteurellales</taxon>
        <taxon>Pasteurellaceae</taxon>
        <taxon>Rodentibacter</taxon>
    </lineage>
</organism>
<evidence type="ECO:0000256" key="2">
    <source>
        <dbReference type="ARBA" id="ARBA00001962"/>
    </source>
</evidence>
<evidence type="ECO:0000313" key="16">
    <source>
        <dbReference type="Proteomes" id="UP000278733"/>
    </source>
</evidence>
<evidence type="ECO:0000256" key="9">
    <source>
        <dbReference type="ARBA" id="ARBA00022929"/>
    </source>
</evidence>
<sequence>MVSINARYLNVKDQSAIPELNIYQCGTYTEHSLDEAHEIAKNVIARGVGVNKTMIFLLTNRC</sequence>
<dbReference type="Gene3D" id="3.30.1360.80">
    <property type="entry name" value="S-ribosylhomocysteinase (LuxS)"/>
    <property type="match status" value="1"/>
</dbReference>
<comment type="cofactor">
    <cofactor evidence="2">
        <name>Fe cation</name>
        <dbReference type="ChEBI" id="CHEBI:24875"/>
    </cofactor>
</comment>
<keyword evidence="10" id="KW-0408">Iron</keyword>